<protein>
    <submittedName>
        <fullName evidence="2">DUF805 domain-containing protein</fullName>
    </submittedName>
</protein>
<dbReference type="PANTHER" id="PTHR34980">
    <property type="entry name" value="INNER MEMBRANE PROTEIN-RELATED-RELATED"/>
    <property type="match status" value="1"/>
</dbReference>
<feature type="transmembrane region" description="Helical" evidence="1">
    <location>
        <begin position="98"/>
        <end position="125"/>
    </location>
</feature>
<feature type="transmembrane region" description="Helical" evidence="1">
    <location>
        <begin position="182"/>
        <end position="211"/>
    </location>
</feature>
<name>A0A258HK45_9CAUL</name>
<gene>
    <name evidence="2" type="ORF">B7Y86_06745</name>
</gene>
<dbReference type="EMBL" id="NCEQ01000006">
    <property type="protein sequence ID" value="OYX57395.1"/>
    <property type="molecule type" value="Genomic_DNA"/>
</dbReference>
<evidence type="ECO:0000256" key="1">
    <source>
        <dbReference type="SAM" id="Phobius"/>
    </source>
</evidence>
<comment type="caution">
    <text evidence="2">The sequence shown here is derived from an EMBL/GenBank/DDBJ whole genome shotgun (WGS) entry which is preliminary data.</text>
</comment>
<dbReference type="Pfam" id="PF05656">
    <property type="entry name" value="DUF805"/>
    <property type="match status" value="1"/>
</dbReference>
<reference evidence="2 3" key="1">
    <citation type="submission" date="2017-03" db="EMBL/GenBank/DDBJ databases">
        <title>Lifting the veil on microbial sulfur biogeochemistry in mining wastewaters.</title>
        <authorList>
            <person name="Kantor R.S."/>
            <person name="Colenbrander Nelson T."/>
            <person name="Marshall S."/>
            <person name="Bennett D."/>
            <person name="Apte S."/>
            <person name="Camacho D."/>
            <person name="Thomas B.C."/>
            <person name="Warren L.A."/>
            <person name="Banfield J.F."/>
        </authorList>
    </citation>
    <scope>NUCLEOTIDE SEQUENCE [LARGE SCALE GENOMIC DNA]</scope>
    <source>
        <strain evidence="2">32-68-21</strain>
    </source>
</reference>
<dbReference type="PANTHER" id="PTHR34980:SF2">
    <property type="entry name" value="INNER MEMBRANE PROTEIN YHAH-RELATED"/>
    <property type="match status" value="1"/>
</dbReference>
<keyword evidence="1" id="KW-1133">Transmembrane helix</keyword>
<sequence>MRGQILSFDDASGAGLISGDDGIRYTFGREAVSPPAAITAGLRVDFVPVAGEATNVMLLAAAPAPGAPSATPGVPVDTYDFKTALFSFQGRLRRQHFWISWLICLGVGVVAGWIPLLGIFISLALIWPNIAITVKRLHDMGHSGWLCLIPIASGIVGFIAIFATVGASIFTNYEALENEDPAAIWALIGPMFGIIGIICLVQIGFLIWIGVTDSQRGDNRFGPNPKGE</sequence>
<feature type="transmembrane region" description="Helical" evidence="1">
    <location>
        <begin position="145"/>
        <end position="170"/>
    </location>
</feature>
<proteinExistence type="predicted"/>
<evidence type="ECO:0000313" key="2">
    <source>
        <dbReference type="EMBL" id="OYX57395.1"/>
    </source>
</evidence>
<organism evidence="2 3">
    <name type="scientific">Brevundimonas subvibrioides</name>
    <dbReference type="NCBI Taxonomy" id="74313"/>
    <lineage>
        <taxon>Bacteria</taxon>
        <taxon>Pseudomonadati</taxon>
        <taxon>Pseudomonadota</taxon>
        <taxon>Alphaproteobacteria</taxon>
        <taxon>Caulobacterales</taxon>
        <taxon>Caulobacteraceae</taxon>
        <taxon>Brevundimonas</taxon>
    </lineage>
</organism>
<dbReference type="InterPro" id="IPR008523">
    <property type="entry name" value="DUF805"/>
</dbReference>
<keyword evidence="1" id="KW-0812">Transmembrane</keyword>
<dbReference type="Proteomes" id="UP000216147">
    <property type="component" value="Unassembled WGS sequence"/>
</dbReference>
<keyword evidence="1" id="KW-0472">Membrane</keyword>
<dbReference type="GO" id="GO:0005886">
    <property type="term" value="C:plasma membrane"/>
    <property type="evidence" value="ECO:0007669"/>
    <property type="project" value="TreeGrafter"/>
</dbReference>
<accession>A0A258HK45</accession>
<evidence type="ECO:0000313" key="3">
    <source>
        <dbReference type="Proteomes" id="UP000216147"/>
    </source>
</evidence>
<dbReference type="AlphaFoldDB" id="A0A258HK45"/>